<keyword evidence="2 4" id="KW-0238">DNA-binding</keyword>
<dbReference type="AlphaFoldDB" id="A0A0K1PFZ8"/>
<dbReference type="InterPro" id="IPR036271">
    <property type="entry name" value="Tet_transcr_reg_TetR-rel_C_sf"/>
</dbReference>
<dbReference type="KEGG" id="vin:AKJ08_2728"/>
<dbReference type="PATRIC" id="fig|1391653.3.peg.2829"/>
<dbReference type="SUPFAM" id="SSF46689">
    <property type="entry name" value="Homeodomain-like"/>
    <property type="match status" value="1"/>
</dbReference>
<evidence type="ECO:0000256" key="3">
    <source>
        <dbReference type="ARBA" id="ARBA00023163"/>
    </source>
</evidence>
<evidence type="ECO:0000313" key="6">
    <source>
        <dbReference type="EMBL" id="AKU92341.1"/>
    </source>
</evidence>
<keyword evidence="3" id="KW-0804">Transcription</keyword>
<dbReference type="InterPro" id="IPR050109">
    <property type="entry name" value="HTH-type_TetR-like_transc_reg"/>
</dbReference>
<evidence type="ECO:0000256" key="4">
    <source>
        <dbReference type="PROSITE-ProRule" id="PRU00335"/>
    </source>
</evidence>
<feature type="domain" description="HTH tetR-type" evidence="5">
    <location>
        <begin position="12"/>
        <end position="72"/>
    </location>
</feature>
<protein>
    <submittedName>
        <fullName evidence="6">TetR family transcriptional regulator</fullName>
    </submittedName>
</protein>
<keyword evidence="7" id="KW-1185">Reference proteome</keyword>
<gene>
    <name evidence="6" type="ORF">AKJ08_2728</name>
</gene>
<dbReference type="GO" id="GO:0000976">
    <property type="term" value="F:transcription cis-regulatory region binding"/>
    <property type="evidence" value="ECO:0007669"/>
    <property type="project" value="TreeGrafter"/>
</dbReference>
<organism evidence="6 7">
    <name type="scientific">Vulgatibacter incomptus</name>
    <dbReference type="NCBI Taxonomy" id="1391653"/>
    <lineage>
        <taxon>Bacteria</taxon>
        <taxon>Pseudomonadati</taxon>
        <taxon>Myxococcota</taxon>
        <taxon>Myxococcia</taxon>
        <taxon>Myxococcales</taxon>
        <taxon>Cystobacterineae</taxon>
        <taxon>Vulgatibacteraceae</taxon>
        <taxon>Vulgatibacter</taxon>
    </lineage>
</organism>
<dbReference type="PRINTS" id="PR00455">
    <property type="entry name" value="HTHTETR"/>
</dbReference>
<dbReference type="GO" id="GO:0003700">
    <property type="term" value="F:DNA-binding transcription factor activity"/>
    <property type="evidence" value="ECO:0007669"/>
    <property type="project" value="TreeGrafter"/>
</dbReference>
<dbReference type="InterPro" id="IPR001647">
    <property type="entry name" value="HTH_TetR"/>
</dbReference>
<accession>A0A0K1PFZ8</accession>
<reference evidence="6 7" key="1">
    <citation type="submission" date="2015-08" db="EMBL/GenBank/DDBJ databases">
        <authorList>
            <person name="Babu N.S."/>
            <person name="Beckwith C.J."/>
            <person name="Beseler K.G."/>
            <person name="Brison A."/>
            <person name="Carone J.V."/>
            <person name="Caskin T.P."/>
            <person name="Diamond M."/>
            <person name="Durham M.E."/>
            <person name="Foxe J.M."/>
            <person name="Go M."/>
            <person name="Henderson B.A."/>
            <person name="Jones I.B."/>
            <person name="McGettigan J.A."/>
            <person name="Micheletti S.J."/>
            <person name="Nasrallah M.E."/>
            <person name="Ortiz D."/>
            <person name="Piller C.R."/>
            <person name="Privatt S.R."/>
            <person name="Schneider S.L."/>
            <person name="Sharp S."/>
            <person name="Smith T.C."/>
            <person name="Stanton J.D."/>
            <person name="Ullery H.E."/>
            <person name="Wilson R.J."/>
            <person name="Serrano M.G."/>
            <person name="Buck G."/>
            <person name="Lee V."/>
            <person name="Wang Y."/>
            <person name="Carvalho R."/>
            <person name="Voegtly L."/>
            <person name="Shi R."/>
            <person name="Duckworth R."/>
            <person name="Johnson A."/>
            <person name="Loviza R."/>
            <person name="Walstead R."/>
            <person name="Shah Z."/>
            <person name="Kiflezghi M."/>
            <person name="Wade K."/>
            <person name="Ball S.L."/>
            <person name="Bradley K.W."/>
            <person name="Asai D.J."/>
            <person name="Bowman C.A."/>
            <person name="Russell D.A."/>
            <person name="Pope W.H."/>
            <person name="Jacobs-Sera D."/>
            <person name="Hendrix R.W."/>
            <person name="Hatfull G.F."/>
        </authorList>
    </citation>
    <scope>NUCLEOTIDE SEQUENCE [LARGE SCALE GENOMIC DNA]</scope>
    <source>
        <strain evidence="6 7">DSM 27710</strain>
    </source>
</reference>
<sequence length="202" mass="22565">MKVTPRRAREIARTRQDILEAAARAFVHSGLKAATMQDIAKEAGYTAASLYGYFSSKEEILKGLHQLIAEEVTGVFDTPIPGGLTFRQKLELLLQRQLEVAMRRRDLIALFHVSGPFADGRCPGDEMSTFERRVELFANFIRQHAAPAELHGRDPRDAALSIAGVTFIFYLDMMKTGETTRFEDRLPRVLDLVLYGVLGAPA</sequence>
<dbReference type="PANTHER" id="PTHR30055:SF234">
    <property type="entry name" value="HTH-TYPE TRANSCRIPTIONAL REGULATOR BETI"/>
    <property type="match status" value="1"/>
</dbReference>
<dbReference type="PANTHER" id="PTHR30055">
    <property type="entry name" value="HTH-TYPE TRANSCRIPTIONAL REGULATOR RUTR"/>
    <property type="match status" value="1"/>
</dbReference>
<proteinExistence type="predicted"/>
<evidence type="ECO:0000259" key="5">
    <source>
        <dbReference type="PROSITE" id="PS50977"/>
    </source>
</evidence>
<dbReference type="EMBL" id="CP012332">
    <property type="protein sequence ID" value="AKU92341.1"/>
    <property type="molecule type" value="Genomic_DNA"/>
</dbReference>
<evidence type="ECO:0000256" key="2">
    <source>
        <dbReference type="ARBA" id="ARBA00023125"/>
    </source>
</evidence>
<dbReference type="InterPro" id="IPR009057">
    <property type="entry name" value="Homeodomain-like_sf"/>
</dbReference>
<feature type="DNA-binding region" description="H-T-H motif" evidence="4">
    <location>
        <begin position="35"/>
        <end position="54"/>
    </location>
</feature>
<dbReference type="OrthoDB" id="8535430at2"/>
<dbReference type="Proteomes" id="UP000055590">
    <property type="component" value="Chromosome"/>
</dbReference>
<dbReference type="STRING" id="1391653.AKJ08_2728"/>
<evidence type="ECO:0000313" key="7">
    <source>
        <dbReference type="Proteomes" id="UP000055590"/>
    </source>
</evidence>
<dbReference type="Gene3D" id="1.10.357.10">
    <property type="entry name" value="Tetracycline Repressor, domain 2"/>
    <property type="match status" value="1"/>
</dbReference>
<keyword evidence="1" id="KW-0805">Transcription regulation</keyword>
<dbReference type="Pfam" id="PF00440">
    <property type="entry name" value="TetR_N"/>
    <property type="match status" value="1"/>
</dbReference>
<dbReference type="SUPFAM" id="SSF48498">
    <property type="entry name" value="Tetracyclin repressor-like, C-terminal domain"/>
    <property type="match status" value="1"/>
</dbReference>
<name>A0A0K1PFZ8_9BACT</name>
<evidence type="ECO:0000256" key="1">
    <source>
        <dbReference type="ARBA" id="ARBA00023015"/>
    </source>
</evidence>
<dbReference type="RefSeq" id="WP_050726522.1">
    <property type="nucleotide sequence ID" value="NZ_CP012332.1"/>
</dbReference>
<dbReference type="Gene3D" id="1.10.10.60">
    <property type="entry name" value="Homeodomain-like"/>
    <property type="match status" value="1"/>
</dbReference>
<dbReference type="PROSITE" id="PS50977">
    <property type="entry name" value="HTH_TETR_2"/>
    <property type="match status" value="1"/>
</dbReference>